<keyword evidence="1" id="KW-1133">Transmembrane helix</keyword>
<reference evidence="2 3" key="1">
    <citation type="submission" date="2023-11" db="EMBL/GenBank/DDBJ databases">
        <title>Actinomadura monticuli sp. nov., isolated from volcanic ash.</title>
        <authorList>
            <person name="Lee S.D."/>
            <person name="Yang H."/>
            <person name="Kim I.S."/>
        </authorList>
    </citation>
    <scope>NUCLEOTIDE SEQUENCE [LARGE SCALE GENOMIC DNA]</scope>
    <source>
        <strain evidence="2 3">DSM 45346</strain>
    </source>
</reference>
<keyword evidence="3" id="KW-1185">Reference proteome</keyword>
<evidence type="ECO:0000313" key="2">
    <source>
        <dbReference type="EMBL" id="MFA1559128.1"/>
    </source>
</evidence>
<accession>A0ABV4RA63</accession>
<name>A0ABV4RA63_9ACTN</name>
<feature type="transmembrane region" description="Helical" evidence="1">
    <location>
        <begin position="48"/>
        <end position="67"/>
    </location>
</feature>
<keyword evidence="1" id="KW-0812">Transmembrane</keyword>
<gene>
    <name evidence="2" type="ORF">SM436_36005</name>
</gene>
<feature type="transmembrane region" description="Helical" evidence="1">
    <location>
        <begin position="15"/>
        <end position="36"/>
    </location>
</feature>
<evidence type="ECO:0000313" key="3">
    <source>
        <dbReference type="Proteomes" id="UP001569904"/>
    </source>
</evidence>
<protein>
    <submittedName>
        <fullName evidence="2">Uncharacterized protein</fullName>
    </submittedName>
</protein>
<dbReference type="RefSeq" id="WP_371946143.1">
    <property type="nucleotide sequence ID" value="NZ_JAXCEH010000041.1"/>
</dbReference>
<keyword evidence="1" id="KW-0472">Membrane</keyword>
<sequence>MAMAAGAALGVMSAIYLYVGGLVGATGFLGGGYLLIRAAKYDGKRAALFALAGLAVMAALLPLARFFPMPD</sequence>
<organism evidence="2 3">
    <name type="scientific">Actinomadura chokoriensis</name>
    <dbReference type="NCBI Taxonomy" id="454156"/>
    <lineage>
        <taxon>Bacteria</taxon>
        <taxon>Bacillati</taxon>
        <taxon>Actinomycetota</taxon>
        <taxon>Actinomycetes</taxon>
        <taxon>Streptosporangiales</taxon>
        <taxon>Thermomonosporaceae</taxon>
        <taxon>Actinomadura</taxon>
    </lineage>
</organism>
<evidence type="ECO:0000256" key="1">
    <source>
        <dbReference type="SAM" id="Phobius"/>
    </source>
</evidence>
<dbReference type="Proteomes" id="UP001569904">
    <property type="component" value="Unassembled WGS sequence"/>
</dbReference>
<dbReference type="EMBL" id="JAXCEH010000041">
    <property type="protein sequence ID" value="MFA1559128.1"/>
    <property type="molecule type" value="Genomic_DNA"/>
</dbReference>
<proteinExistence type="predicted"/>
<comment type="caution">
    <text evidence="2">The sequence shown here is derived from an EMBL/GenBank/DDBJ whole genome shotgun (WGS) entry which is preliminary data.</text>
</comment>